<reference evidence="5" key="1">
    <citation type="submission" date="2020-11" db="EMBL/GenBank/DDBJ databases">
        <authorList>
            <person name="Tran Van P."/>
        </authorList>
    </citation>
    <scope>NUCLEOTIDE SEQUENCE</scope>
</reference>
<dbReference type="SUPFAM" id="SSF48508">
    <property type="entry name" value="Nuclear receptor ligand-binding domain"/>
    <property type="match status" value="2"/>
</dbReference>
<organism evidence="5">
    <name type="scientific">Oppiella nova</name>
    <dbReference type="NCBI Taxonomy" id="334625"/>
    <lineage>
        <taxon>Eukaryota</taxon>
        <taxon>Metazoa</taxon>
        <taxon>Ecdysozoa</taxon>
        <taxon>Arthropoda</taxon>
        <taxon>Chelicerata</taxon>
        <taxon>Arachnida</taxon>
        <taxon>Acari</taxon>
        <taxon>Acariformes</taxon>
        <taxon>Sarcoptiformes</taxon>
        <taxon>Oribatida</taxon>
        <taxon>Brachypylina</taxon>
        <taxon>Oppioidea</taxon>
        <taxon>Oppiidae</taxon>
        <taxon>Oppiella</taxon>
    </lineage>
</organism>
<accession>A0A7R9QA79</accession>
<dbReference type="OrthoDB" id="6352325at2759"/>
<evidence type="ECO:0000256" key="4">
    <source>
        <dbReference type="SAM" id="Phobius"/>
    </source>
</evidence>
<evidence type="ECO:0000256" key="3">
    <source>
        <dbReference type="ARBA" id="ARBA00023170"/>
    </source>
</evidence>
<evidence type="ECO:0000256" key="2">
    <source>
        <dbReference type="ARBA" id="ARBA00023163"/>
    </source>
</evidence>
<dbReference type="EMBL" id="CAJPVJ010000210">
    <property type="protein sequence ID" value="CAG2161704.1"/>
    <property type="molecule type" value="Genomic_DNA"/>
</dbReference>
<name>A0A7R9QA79_9ACAR</name>
<dbReference type="InterPro" id="IPR035500">
    <property type="entry name" value="NHR-like_dom_sf"/>
</dbReference>
<keyword evidence="1" id="KW-0805">Transcription regulation</keyword>
<evidence type="ECO:0000256" key="1">
    <source>
        <dbReference type="ARBA" id="ARBA00023015"/>
    </source>
</evidence>
<keyword evidence="6" id="KW-1185">Reference proteome</keyword>
<keyword evidence="4" id="KW-0812">Transmembrane</keyword>
<sequence>MCENDQMVVIKHSAFEIDILRMILRFNFEDQYFIVNELTAIILFNPNRPGLQNQHILKHNLNVILMKNAKLLSKLELNLILIKYSSLEIDILRMLLCFYYEDNYFIVTELTAIILFNPERPDLIHREMVNVITMTLVVIIGLLVNSGLVVDAALVPKANVPETESWDCSDHGKCHHD</sequence>
<protein>
    <submittedName>
        <fullName evidence="5">Uncharacterized protein</fullName>
    </submittedName>
</protein>
<keyword evidence="4" id="KW-1133">Transmembrane helix</keyword>
<evidence type="ECO:0000313" key="5">
    <source>
        <dbReference type="EMBL" id="CAD7638268.1"/>
    </source>
</evidence>
<dbReference type="AlphaFoldDB" id="A0A7R9QA79"/>
<feature type="transmembrane region" description="Helical" evidence="4">
    <location>
        <begin position="128"/>
        <end position="150"/>
    </location>
</feature>
<keyword evidence="3" id="KW-0675">Receptor</keyword>
<keyword evidence="2" id="KW-0804">Transcription</keyword>
<keyword evidence="4" id="KW-0472">Membrane</keyword>
<gene>
    <name evidence="5" type="ORF">ONB1V03_LOCUS1308</name>
</gene>
<proteinExistence type="predicted"/>
<evidence type="ECO:0000313" key="6">
    <source>
        <dbReference type="Proteomes" id="UP000728032"/>
    </source>
</evidence>
<dbReference type="Proteomes" id="UP000728032">
    <property type="component" value="Unassembled WGS sequence"/>
</dbReference>
<dbReference type="EMBL" id="OC915035">
    <property type="protein sequence ID" value="CAD7638268.1"/>
    <property type="molecule type" value="Genomic_DNA"/>
</dbReference>